<keyword evidence="4" id="KW-0288">FMN</keyword>
<name>A4NYQ3_HAEIF</name>
<evidence type="ECO:0000256" key="5">
    <source>
        <dbReference type="SAM" id="Phobius"/>
    </source>
</evidence>
<keyword evidence="5" id="KW-0472">Membrane</keyword>
<keyword evidence="3" id="KW-0285">Flavoprotein</keyword>
<sequence length="50" mass="5389">MAKFNKDSVGGTILVVLLLSLVCSIIVAGSAVMLKPAQEEQKLLDKQKIF</sequence>
<dbReference type="BioCyc" id="HINF375063:G119K-1383-MONOMER"/>
<keyword evidence="2" id="KW-0597">Phosphoprotein</keyword>
<protein>
    <recommendedName>
        <fullName evidence="8">Na(+)-translocating NADH-quinone reductase subunit C</fullName>
    </recommendedName>
</protein>
<reference evidence="6 7" key="1">
    <citation type="journal article" date="2007" name="Genome Biol.">
        <title>Characterization and modeling of the Haemophilus influenzae core and supragenomes based on the complete genomic sequences of Rd and 12 clinical nontypeable strains.</title>
        <authorList>
            <person name="Hogg J.S."/>
            <person name="Hu F.Z."/>
            <person name="Janto B."/>
            <person name="Boissy R."/>
            <person name="Hayes J."/>
            <person name="Keefe R."/>
            <person name="Post J.C."/>
            <person name="Ehrlich G.D."/>
        </authorList>
    </citation>
    <scope>NUCLEOTIDE SEQUENCE [LARGE SCALE GENOMIC DNA]</scope>
    <source>
        <strain evidence="6 7">22.4-21</strain>
    </source>
</reference>
<evidence type="ECO:0000256" key="2">
    <source>
        <dbReference type="ARBA" id="ARBA00022553"/>
    </source>
</evidence>
<evidence type="ECO:0000256" key="1">
    <source>
        <dbReference type="ARBA" id="ARBA00022448"/>
    </source>
</evidence>
<dbReference type="GO" id="GO:0006814">
    <property type="term" value="P:sodium ion transport"/>
    <property type="evidence" value="ECO:0007669"/>
    <property type="project" value="InterPro"/>
</dbReference>
<dbReference type="GO" id="GO:0010181">
    <property type="term" value="F:FMN binding"/>
    <property type="evidence" value="ECO:0007669"/>
    <property type="project" value="InterPro"/>
</dbReference>
<evidence type="ECO:0008006" key="8">
    <source>
        <dbReference type="Google" id="ProtNLM"/>
    </source>
</evidence>
<dbReference type="InterPro" id="IPR010204">
    <property type="entry name" value="NqrC"/>
</dbReference>
<evidence type="ECO:0000313" key="6">
    <source>
        <dbReference type="EMBL" id="EDK13658.1"/>
    </source>
</evidence>
<keyword evidence="5" id="KW-1133">Transmembrane helix</keyword>
<dbReference type="Proteomes" id="UP000005596">
    <property type="component" value="Unassembled WGS sequence"/>
</dbReference>
<dbReference type="PANTHER" id="PTHR37838:SF1">
    <property type="entry name" value="NA(+)-TRANSLOCATING NADH-QUINONE REDUCTASE SUBUNIT C"/>
    <property type="match status" value="1"/>
</dbReference>
<evidence type="ECO:0000256" key="4">
    <source>
        <dbReference type="ARBA" id="ARBA00022643"/>
    </source>
</evidence>
<organism evidence="6 7">
    <name type="scientific">Haemophilus influenzae 22.4-21</name>
    <dbReference type="NCBI Taxonomy" id="375063"/>
    <lineage>
        <taxon>Bacteria</taxon>
        <taxon>Pseudomonadati</taxon>
        <taxon>Pseudomonadota</taxon>
        <taxon>Gammaproteobacteria</taxon>
        <taxon>Pasteurellales</taxon>
        <taxon>Pasteurellaceae</taxon>
        <taxon>Haemophilus</taxon>
    </lineage>
</organism>
<dbReference type="EMBL" id="AAZJ01000007">
    <property type="protein sequence ID" value="EDK13658.1"/>
    <property type="molecule type" value="Genomic_DNA"/>
</dbReference>
<dbReference type="AlphaFoldDB" id="A4NYQ3"/>
<keyword evidence="5" id="KW-0812">Transmembrane</keyword>
<evidence type="ECO:0000313" key="7">
    <source>
        <dbReference type="Proteomes" id="UP000005596"/>
    </source>
</evidence>
<gene>
    <name evidence="6" type="ORF">CGSHiR3021_03588</name>
</gene>
<keyword evidence="1" id="KW-0813">Transport</keyword>
<proteinExistence type="predicted"/>
<dbReference type="GO" id="GO:0016020">
    <property type="term" value="C:membrane"/>
    <property type="evidence" value="ECO:0007669"/>
    <property type="project" value="InterPro"/>
</dbReference>
<dbReference type="GO" id="GO:0016655">
    <property type="term" value="F:oxidoreductase activity, acting on NAD(P)H, quinone or similar compound as acceptor"/>
    <property type="evidence" value="ECO:0007669"/>
    <property type="project" value="InterPro"/>
</dbReference>
<evidence type="ECO:0000256" key="3">
    <source>
        <dbReference type="ARBA" id="ARBA00022630"/>
    </source>
</evidence>
<feature type="transmembrane region" description="Helical" evidence="5">
    <location>
        <begin position="12"/>
        <end position="34"/>
    </location>
</feature>
<accession>A4NYQ3</accession>
<dbReference type="PANTHER" id="PTHR37838">
    <property type="entry name" value="NA(+)-TRANSLOCATING NADH-QUINONE REDUCTASE SUBUNIT C"/>
    <property type="match status" value="1"/>
</dbReference>